<keyword evidence="2" id="KW-1185">Reference proteome</keyword>
<comment type="caution">
    <text evidence="1">The sequence shown here is derived from an EMBL/GenBank/DDBJ whole genome shotgun (WGS) entry which is preliminary data.</text>
</comment>
<dbReference type="Proteomes" id="UP001197875">
    <property type="component" value="Unassembled WGS sequence"/>
</dbReference>
<protein>
    <submittedName>
        <fullName evidence="1">Uncharacterized protein</fullName>
    </submittedName>
</protein>
<sequence>MYGADITLFPEKRCNVADRISPEIVVLGGNQKGDGVGAFSTEPLSDSIVFYGGFNKGLIFRKYIFVIEIF</sequence>
<dbReference type="RefSeq" id="WP_227614967.1">
    <property type="nucleotide sequence ID" value="NZ_JAJEPR010000010.1"/>
</dbReference>
<gene>
    <name evidence="1" type="ORF">LKD71_07670</name>
</gene>
<reference evidence="1 2" key="1">
    <citation type="submission" date="2021-10" db="EMBL/GenBank/DDBJ databases">
        <title>Anaerobic single-cell dispensing facilitates the cultivation of human gut bacteria.</title>
        <authorList>
            <person name="Afrizal A."/>
        </authorList>
    </citation>
    <scope>NUCLEOTIDE SEQUENCE [LARGE SCALE GENOMIC DNA]</scope>
    <source>
        <strain evidence="1 2">CLA-AA-H277</strain>
    </source>
</reference>
<accession>A0AAE3DS18</accession>
<dbReference type="AlphaFoldDB" id="A0AAE3DS18"/>
<evidence type="ECO:0000313" key="2">
    <source>
        <dbReference type="Proteomes" id="UP001197875"/>
    </source>
</evidence>
<dbReference type="EMBL" id="JAJEPR010000010">
    <property type="protein sequence ID" value="MCC2189681.1"/>
    <property type="molecule type" value="Genomic_DNA"/>
</dbReference>
<evidence type="ECO:0000313" key="1">
    <source>
        <dbReference type="EMBL" id="MCC2189681.1"/>
    </source>
</evidence>
<name>A0AAE3DS18_9FIRM</name>
<organism evidence="1 2">
    <name type="scientific">Fusicatenibacter faecihominis</name>
    <dbReference type="NCBI Taxonomy" id="2881276"/>
    <lineage>
        <taxon>Bacteria</taxon>
        <taxon>Bacillati</taxon>
        <taxon>Bacillota</taxon>
        <taxon>Clostridia</taxon>
        <taxon>Lachnospirales</taxon>
        <taxon>Lachnospiraceae</taxon>
        <taxon>Fusicatenibacter</taxon>
    </lineage>
</organism>
<proteinExistence type="predicted"/>